<protein>
    <submittedName>
        <fullName evidence="1">Hda101</fullName>
    </submittedName>
</protein>
<dbReference type="AlphaFoldDB" id="A0A0A9GEY9"/>
<dbReference type="EMBL" id="GBRH01174256">
    <property type="protein sequence ID" value="JAE23640.1"/>
    <property type="molecule type" value="Transcribed_RNA"/>
</dbReference>
<sequence length="60" mass="6877">MFRWMMGLMMKATSPCSSQSWAKLWRFSALVQLCFSVVLIPYLEIGWAASISQSEVMQNV</sequence>
<reference evidence="1" key="2">
    <citation type="journal article" date="2015" name="Data Brief">
        <title>Shoot transcriptome of the giant reed, Arundo donax.</title>
        <authorList>
            <person name="Barrero R.A."/>
            <person name="Guerrero F.D."/>
            <person name="Moolhuijzen P."/>
            <person name="Goolsby J.A."/>
            <person name="Tidwell J."/>
            <person name="Bellgard S.E."/>
            <person name="Bellgard M.I."/>
        </authorList>
    </citation>
    <scope>NUCLEOTIDE SEQUENCE</scope>
    <source>
        <tissue evidence="1">Shoot tissue taken approximately 20 cm above the soil surface</tissue>
    </source>
</reference>
<proteinExistence type="predicted"/>
<name>A0A0A9GEY9_ARUDO</name>
<reference evidence="1" key="1">
    <citation type="submission" date="2014-09" db="EMBL/GenBank/DDBJ databases">
        <authorList>
            <person name="Magalhaes I.L.F."/>
            <person name="Oliveira U."/>
            <person name="Santos F.R."/>
            <person name="Vidigal T.H.D.A."/>
            <person name="Brescovit A.D."/>
            <person name="Santos A.J."/>
        </authorList>
    </citation>
    <scope>NUCLEOTIDE SEQUENCE</scope>
    <source>
        <tissue evidence="1">Shoot tissue taken approximately 20 cm above the soil surface</tissue>
    </source>
</reference>
<evidence type="ECO:0000313" key="1">
    <source>
        <dbReference type="EMBL" id="JAE23640.1"/>
    </source>
</evidence>
<accession>A0A0A9GEY9</accession>
<organism evidence="1">
    <name type="scientific">Arundo donax</name>
    <name type="common">Giant reed</name>
    <name type="synonym">Donax arundinaceus</name>
    <dbReference type="NCBI Taxonomy" id="35708"/>
    <lineage>
        <taxon>Eukaryota</taxon>
        <taxon>Viridiplantae</taxon>
        <taxon>Streptophyta</taxon>
        <taxon>Embryophyta</taxon>
        <taxon>Tracheophyta</taxon>
        <taxon>Spermatophyta</taxon>
        <taxon>Magnoliopsida</taxon>
        <taxon>Liliopsida</taxon>
        <taxon>Poales</taxon>
        <taxon>Poaceae</taxon>
        <taxon>PACMAD clade</taxon>
        <taxon>Arundinoideae</taxon>
        <taxon>Arundineae</taxon>
        <taxon>Arundo</taxon>
    </lineage>
</organism>